<reference evidence="7" key="1">
    <citation type="submission" date="2014-11" db="EMBL/GenBank/DDBJ databases">
        <authorList>
            <person name="Otto D Thomas"/>
            <person name="Naeem Raeece"/>
        </authorList>
    </citation>
    <scope>NUCLEOTIDE SEQUENCE</scope>
</reference>
<evidence type="ECO:0000256" key="1">
    <source>
        <dbReference type="ARBA" id="ARBA00022723"/>
    </source>
</evidence>
<keyword evidence="2 4" id="KW-0863">Zinc-finger</keyword>
<organism evidence="7">
    <name type="scientific">Chromera velia CCMP2878</name>
    <dbReference type="NCBI Taxonomy" id="1169474"/>
    <lineage>
        <taxon>Eukaryota</taxon>
        <taxon>Sar</taxon>
        <taxon>Alveolata</taxon>
        <taxon>Colpodellida</taxon>
        <taxon>Chromeraceae</taxon>
        <taxon>Chromera</taxon>
    </lineage>
</organism>
<sequence>MEAKAGDKIIPDLVLKGTNYEGLRRAATRIVGLKTFIERVALGAVEGAKLWADPGAHLVTDPKFAVRLKNYDKMGKVFAAVHHQLECVFHDFEEELHKWGEPNPAALVHELLTVKGFFHSVMWMFCLRDFIPKQMAEALKRTPARSTVVPGLLSEQRLVNYCGARILSLLIEASPRFRHQLWKCSAFRWALKTFMRDTAEMLDDSIDKNESGHLLQVVIGFLKVIQAHFGSDKLFGEVIAPNQFVLDLNICGPPTASEKERGPIDFTTFLRAASWIADIKGQGKGQGKDRPKMGFHVRTIDQWGANVFLFESFGIPSVIREAQRRAFASLETASDALNLFDEALNNRSTGTEVWDSGHFGLMTRIKAIAMTIMNPKVVKEIQRDGMKALKAFQAIEKEATATWKLEEFIFSSFNVLADFFLTDIYRWSLYLAVLILAVEASLPLVKHTEGSLTQSFVIEWFSSKENETRQRLSDLPLKDIWAFVDTHMIRQRTHHVPRSPPLCPADGEEGEGSLARGGKGETDGQTPLAPTLNHTGRSSQPVRGGNNNEALTLSDHQRVFDVINPATPFADGHFTLGEVSAFLQKPPAPPVASESSISLSVLLYNDNNGGDTPRSRCCWSLSSCDHCGNSCRERAVFCEGCQLVVYCSLQCKIEHWNGIPGPRHFLYVDRKKDLSPFHPPRLPYPCPSTHKLCCPLIQDRVVSILQSETFTIPNNQHGEAQEETNIPERTSSTGLFNSLPPCLPLPQTESRAPIPSSCTSSGGSLMDMWESTMRDLLGMKLAMEKALERERAWVKEQEKKAKEKPRSKKETEHNRKTQKRGKVTTRGS</sequence>
<proteinExistence type="predicted"/>
<evidence type="ECO:0000256" key="4">
    <source>
        <dbReference type="PROSITE-ProRule" id="PRU00134"/>
    </source>
</evidence>
<feature type="compositionally biased region" description="Basic residues" evidence="5">
    <location>
        <begin position="816"/>
        <end position="828"/>
    </location>
</feature>
<feature type="region of interest" description="Disordered" evidence="5">
    <location>
        <begin position="746"/>
        <end position="765"/>
    </location>
</feature>
<feature type="region of interest" description="Disordered" evidence="5">
    <location>
        <begin position="713"/>
        <end position="733"/>
    </location>
</feature>
<feature type="region of interest" description="Disordered" evidence="5">
    <location>
        <begin position="494"/>
        <end position="549"/>
    </location>
</feature>
<dbReference type="PROSITE" id="PS50865">
    <property type="entry name" value="ZF_MYND_2"/>
    <property type="match status" value="1"/>
</dbReference>
<feature type="domain" description="MYND-type" evidence="6">
    <location>
        <begin position="624"/>
        <end position="694"/>
    </location>
</feature>
<keyword evidence="1" id="KW-0479">Metal-binding</keyword>
<feature type="compositionally biased region" description="Polar residues" evidence="5">
    <location>
        <begin position="532"/>
        <end position="549"/>
    </location>
</feature>
<dbReference type="PhylomeDB" id="A0A0G4FNV2"/>
<evidence type="ECO:0000256" key="5">
    <source>
        <dbReference type="SAM" id="MobiDB-lite"/>
    </source>
</evidence>
<dbReference type="GO" id="GO:0008270">
    <property type="term" value="F:zinc ion binding"/>
    <property type="evidence" value="ECO:0007669"/>
    <property type="project" value="UniProtKB-KW"/>
</dbReference>
<dbReference type="InterPro" id="IPR002893">
    <property type="entry name" value="Znf_MYND"/>
</dbReference>
<keyword evidence="3" id="KW-0862">Zinc</keyword>
<evidence type="ECO:0000256" key="2">
    <source>
        <dbReference type="ARBA" id="ARBA00022771"/>
    </source>
</evidence>
<protein>
    <recommendedName>
        <fullName evidence="6">MYND-type domain-containing protein</fullName>
    </recommendedName>
</protein>
<feature type="region of interest" description="Disordered" evidence="5">
    <location>
        <begin position="795"/>
        <end position="828"/>
    </location>
</feature>
<dbReference type="EMBL" id="CDMZ01000505">
    <property type="protein sequence ID" value="CEM15747.1"/>
    <property type="molecule type" value="Genomic_DNA"/>
</dbReference>
<dbReference type="VEuPathDB" id="CryptoDB:Cvel_17939"/>
<accession>A0A0G4FNV2</accession>
<evidence type="ECO:0000259" key="6">
    <source>
        <dbReference type="PROSITE" id="PS50865"/>
    </source>
</evidence>
<gene>
    <name evidence="7" type="ORF">Cvel_17939</name>
</gene>
<dbReference type="AlphaFoldDB" id="A0A0G4FNV2"/>
<evidence type="ECO:0000313" key="7">
    <source>
        <dbReference type="EMBL" id="CEM15747.1"/>
    </source>
</evidence>
<name>A0A0G4FNV2_9ALVE</name>
<evidence type="ECO:0000256" key="3">
    <source>
        <dbReference type="ARBA" id="ARBA00022833"/>
    </source>
</evidence>